<evidence type="ECO:0000256" key="1">
    <source>
        <dbReference type="SAM" id="MobiDB-lite"/>
    </source>
</evidence>
<reference evidence="2 3" key="1">
    <citation type="journal article" date="2018" name="MBio">
        <title>Comparative Genomics Reveals the Core Gene Toolbox for the Fungus-Insect Symbiosis.</title>
        <authorList>
            <person name="Wang Y."/>
            <person name="Stata M."/>
            <person name="Wang W."/>
            <person name="Stajich J.E."/>
            <person name="White M.M."/>
            <person name="Moncalvo J.M."/>
        </authorList>
    </citation>
    <scope>NUCLEOTIDE SEQUENCE [LARGE SCALE GENOMIC DNA]</scope>
    <source>
        <strain evidence="2 3">SC-DP-2</strain>
    </source>
</reference>
<evidence type="ECO:0000313" key="2">
    <source>
        <dbReference type="EMBL" id="PVU88023.1"/>
    </source>
</evidence>
<dbReference type="EMBL" id="MBFS01003204">
    <property type="protein sequence ID" value="PVU88023.1"/>
    <property type="molecule type" value="Genomic_DNA"/>
</dbReference>
<keyword evidence="3" id="KW-1185">Reference proteome</keyword>
<organism evidence="2 3">
    <name type="scientific">Smittium megazygosporum</name>
    <dbReference type="NCBI Taxonomy" id="133381"/>
    <lineage>
        <taxon>Eukaryota</taxon>
        <taxon>Fungi</taxon>
        <taxon>Fungi incertae sedis</taxon>
        <taxon>Zoopagomycota</taxon>
        <taxon>Kickxellomycotina</taxon>
        <taxon>Harpellomycetes</taxon>
        <taxon>Harpellales</taxon>
        <taxon>Legeriomycetaceae</taxon>
        <taxon>Smittium</taxon>
    </lineage>
</organism>
<protein>
    <submittedName>
        <fullName evidence="2">Uncharacterized protein</fullName>
    </submittedName>
</protein>
<dbReference type="Proteomes" id="UP000245609">
    <property type="component" value="Unassembled WGS sequence"/>
</dbReference>
<accession>A0A2T9Y6R5</accession>
<comment type="caution">
    <text evidence="2">The sequence shown here is derived from an EMBL/GenBank/DDBJ whole genome shotgun (WGS) entry which is preliminary data.</text>
</comment>
<evidence type="ECO:0000313" key="3">
    <source>
        <dbReference type="Proteomes" id="UP000245609"/>
    </source>
</evidence>
<sequence length="107" mass="12276">MLMTPWGGSKETRSLLAQSRDRYSPYIKELETGRFMNGIRVVRTLILDKIKCSPTPLNRCPVDMEFLEGRCQELQQTKSVASRNRTSDLPDSGRSYEPKGYNVKLFS</sequence>
<gene>
    <name evidence="2" type="ORF">BB560_006409</name>
</gene>
<proteinExistence type="predicted"/>
<name>A0A2T9Y6R5_9FUNG</name>
<feature type="compositionally biased region" description="Polar residues" evidence="1">
    <location>
        <begin position="77"/>
        <end position="89"/>
    </location>
</feature>
<dbReference type="AlphaFoldDB" id="A0A2T9Y6R5"/>
<feature type="region of interest" description="Disordered" evidence="1">
    <location>
        <begin position="77"/>
        <end position="107"/>
    </location>
</feature>
<dbReference type="OrthoDB" id="5585372at2759"/>